<evidence type="ECO:0000313" key="3">
    <source>
        <dbReference type="EMBL" id="MFC4858561.1"/>
    </source>
</evidence>
<feature type="domain" description="HTH merR-type" evidence="2">
    <location>
        <begin position="1"/>
        <end position="70"/>
    </location>
</feature>
<dbReference type="RefSeq" id="WP_378061081.1">
    <property type="nucleotide sequence ID" value="NZ_JBHSIS010000022.1"/>
</dbReference>
<evidence type="ECO:0000313" key="4">
    <source>
        <dbReference type="Proteomes" id="UP001595859"/>
    </source>
</evidence>
<dbReference type="PROSITE" id="PS50937">
    <property type="entry name" value="HTH_MERR_2"/>
    <property type="match status" value="1"/>
</dbReference>
<dbReference type="PANTHER" id="PTHR30204">
    <property type="entry name" value="REDOX-CYCLING DRUG-SENSING TRANSCRIPTIONAL ACTIVATOR SOXR"/>
    <property type="match status" value="1"/>
</dbReference>
<dbReference type="InterPro" id="IPR009061">
    <property type="entry name" value="DNA-bd_dom_put_sf"/>
</dbReference>
<organism evidence="3 4">
    <name type="scientific">Actinophytocola glycyrrhizae</name>
    <dbReference type="NCBI Taxonomy" id="2044873"/>
    <lineage>
        <taxon>Bacteria</taxon>
        <taxon>Bacillati</taxon>
        <taxon>Actinomycetota</taxon>
        <taxon>Actinomycetes</taxon>
        <taxon>Pseudonocardiales</taxon>
        <taxon>Pseudonocardiaceae</taxon>
    </lineage>
</organism>
<dbReference type="Proteomes" id="UP001595859">
    <property type="component" value="Unassembled WGS sequence"/>
</dbReference>
<dbReference type="CDD" id="cd04780">
    <property type="entry name" value="HTH_MerR-like_sg5"/>
    <property type="match status" value="1"/>
</dbReference>
<name>A0ABV9SCY3_9PSEU</name>
<dbReference type="Pfam" id="PF13411">
    <property type="entry name" value="MerR_1"/>
    <property type="match status" value="1"/>
</dbReference>
<protein>
    <submittedName>
        <fullName evidence="3">MerR family transcriptional regulator</fullName>
    </submittedName>
</protein>
<dbReference type="Gene3D" id="1.10.1660.10">
    <property type="match status" value="1"/>
</dbReference>
<sequence>MRIGELSRRTGVPVPTIKYYLREGLVPHGMRTSPNQARYDESHVHRVRLVRALTEVGGLSIAEVRDVLTLMHEPGRGPLESIGKVHFALQATRQPHTGEPSEASVARTDELIERRGWHARPTNPARAAVAGVLDYFTRLGRPDVLGLLDTYADAAERLADAELATFTGQDVDRMAEYVVMVTVLGSALLNGLRGLAQESSATTRMAPPE</sequence>
<evidence type="ECO:0000256" key="1">
    <source>
        <dbReference type="ARBA" id="ARBA00023125"/>
    </source>
</evidence>
<dbReference type="InterPro" id="IPR047057">
    <property type="entry name" value="MerR_fam"/>
</dbReference>
<reference evidence="4" key="1">
    <citation type="journal article" date="2019" name="Int. J. Syst. Evol. Microbiol.">
        <title>The Global Catalogue of Microorganisms (GCM) 10K type strain sequencing project: providing services to taxonomists for standard genome sequencing and annotation.</title>
        <authorList>
            <consortium name="The Broad Institute Genomics Platform"/>
            <consortium name="The Broad Institute Genome Sequencing Center for Infectious Disease"/>
            <person name="Wu L."/>
            <person name="Ma J."/>
        </authorList>
    </citation>
    <scope>NUCLEOTIDE SEQUENCE [LARGE SCALE GENOMIC DNA]</scope>
    <source>
        <strain evidence="4">ZS-22-S1</strain>
    </source>
</reference>
<evidence type="ECO:0000259" key="2">
    <source>
        <dbReference type="PROSITE" id="PS50937"/>
    </source>
</evidence>
<dbReference type="InterPro" id="IPR000551">
    <property type="entry name" value="MerR-type_HTH_dom"/>
</dbReference>
<dbReference type="EMBL" id="JBHSIS010000022">
    <property type="protein sequence ID" value="MFC4858561.1"/>
    <property type="molecule type" value="Genomic_DNA"/>
</dbReference>
<gene>
    <name evidence="3" type="ORF">ACFPCV_34120</name>
</gene>
<dbReference type="SUPFAM" id="SSF46955">
    <property type="entry name" value="Putative DNA-binding domain"/>
    <property type="match status" value="1"/>
</dbReference>
<comment type="caution">
    <text evidence="3">The sequence shown here is derived from an EMBL/GenBank/DDBJ whole genome shotgun (WGS) entry which is preliminary data.</text>
</comment>
<dbReference type="PANTHER" id="PTHR30204:SF98">
    <property type="entry name" value="HTH-TYPE TRANSCRIPTIONAL REGULATOR ADHR"/>
    <property type="match status" value="1"/>
</dbReference>
<keyword evidence="4" id="KW-1185">Reference proteome</keyword>
<proteinExistence type="predicted"/>
<dbReference type="SMART" id="SM00422">
    <property type="entry name" value="HTH_MERR"/>
    <property type="match status" value="1"/>
</dbReference>
<keyword evidence="1" id="KW-0238">DNA-binding</keyword>
<dbReference type="PRINTS" id="PR00040">
    <property type="entry name" value="HTHMERR"/>
</dbReference>
<accession>A0ABV9SCY3</accession>